<dbReference type="Pfam" id="PF07859">
    <property type="entry name" value="Abhydrolase_3"/>
    <property type="match status" value="1"/>
</dbReference>
<dbReference type="GO" id="GO:0016787">
    <property type="term" value="F:hydrolase activity"/>
    <property type="evidence" value="ECO:0007669"/>
    <property type="project" value="UniProtKB-KW"/>
</dbReference>
<accession>A0A5N5WG61</accession>
<evidence type="ECO:0000313" key="4">
    <source>
        <dbReference type="Proteomes" id="UP000326565"/>
    </source>
</evidence>
<keyword evidence="4" id="KW-1185">Reference proteome</keyword>
<dbReference type="InterPro" id="IPR029058">
    <property type="entry name" value="AB_hydrolase_fold"/>
</dbReference>
<keyword evidence="1 3" id="KW-0378">Hydrolase</keyword>
<dbReference type="AlphaFoldDB" id="A0A5N5WG61"/>
<dbReference type="PANTHER" id="PTHR48081">
    <property type="entry name" value="AB HYDROLASE SUPERFAMILY PROTEIN C4A8.06C"/>
    <property type="match status" value="1"/>
</dbReference>
<evidence type="ECO:0000256" key="1">
    <source>
        <dbReference type="ARBA" id="ARBA00022801"/>
    </source>
</evidence>
<dbReference type="EMBL" id="ML732517">
    <property type="protein sequence ID" value="KAB8067271.1"/>
    <property type="molecule type" value="Genomic_DNA"/>
</dbReference>
<dbReference type="InterPro" id="IPR013094">
    <property type="entry name" value="AB_hydrolase_3"/>
</dbReference>
<gene>
    <name evidence="3" type="ORF">BDV29DRAFT_200446</name>
</gene>
<dbReference type="InterPro" id="IPR050300">
    <property type="entry name" value="GDXG_lipolytic_enzyme"/>
</dbReference>
<dbReference type="Proteomes" id="UP000326565">
    <property type="component" value="Unassembled WGS sequence"/>
</dbReference>
<proteinExistence type="predicted"/>
<evidence type="ECO:0000259" key="2">
    <source>
        <dbReference type="Pfam" id="PF07859"/>
    </source>
</evidence>
<dbReference type="SUPFAM" id="SSF53474">
    <property type="entry name" value="alpha/beta-Hydrolases"/>
    <property type="match status" value="1"/>
</dbReference>
<sequence length="381" mass="42586">MATITHTEETPATYHCTSTGGSLIPEKYLAGLDPQWQNMWEIFGSGVVGAHLVTVEEFRKYPEKYSFTYPTWTGPEVHHVQDYQVPVSEPEGSITCRVYTPYGTGPFPVHLNFHGGGWVLGGLKSEGAWCRSICNESSIVVIDVGYRLAPEHSFPVALYDCWTSVKWVHANAGLLNIDNTSMSIGGLSSGGQMTAVIAHFARDSSPPLELKLQLMVVPATDMRYVPLPIENADPLTDETCAYPSAMFYSDLPWSPLARESWFLNYYIGIDPVMRTKTLADWRMTPVLSPCLKGLAPAHIVQAEFDVERDEAEYYGQLLRDAGNHVTIKRYAGVPHAFAHYNHPVRGLKKSREYLSDTATILSQVHGTNLRDRSEQCFRAFY</sequence>
<name>A0A5N5WG61_9EURO</name>
<feature type="domain" description="Alpha/beta hydrolase fold-3" evidence="2">
    <location>
        <begin position="111"/>
        <end position="338"/>
    </location>
</feature>
<dbReference type="PANTHER" id="PTHR48081:SF8">
    <property type="entry name" value="ALPHA_BETA HYDROLASE FOLD-3 DOMAIN-CONTAINING PROTEIN-RELATED"/>
    <property type="match status" value="1"/>
</dbReference>
<dbReference type="OrthoDB" id="408631at2759"/>
<organism evidence="3 4">
    <name type="scientific">Aspergillus leporis</name>
    <dbReference type="NCBI Taxonomy" id="41062"/>
    <lineage>
        <taxon>Eukaryota</taxon>
        <taxon>Fungi</taxon>
        <taxon>Dikarya</taxon>
        <taxon>Ascomycota</taxon>
        <taxon>Pezizomycotina</taxon>
        <taxon>Eurotiomycetes</taxon>
        <taxon>Eurotiomycetidae</taxon>
        <taxon>Eurotiales</taxon>
        <taxon>Aspergillaceae</taxon>
        <taxon>Aspergillus</taxon>
        <taxon>Aspergillus subgen. Circumdati</taxon>
    </lineage>
</organism>
<reference evidence="3 4" key="1">
    <citation type="submission" date="2019-04" db="EMBL/GenBank/DDBJ databases">
        <title>Friends and foes A comparative genomics study of 23 Aspergillus species from section Flavi.</title>
        <authorList>
            <consortium name="DOE Joint Genome Institute"/>
            <person name="Kjaerbolling I."/>
            <person name="Vesth T."/>
            <person name="Frisvad J.C."/>
            <person name="Nybo J.L."/>
            <person name="Theobald S."/>
            <person name="Kildgaard S."/>
            <person name="Isbrandt T."/>
            <person name="Kuo A."/>
            <person name="Sato A."/>
            <person name="Lyhne E.K."/>
            <person name="Kogle M.E."/>
            <person name="Wiebenga A."/>
            <person name="Kun R.S."/>
            <person name="Lubbers R.J."/>
            <person name="Makela M.R."/>
            <person name="Barry K."/>
            <person name="Chovatia M."/>
            <person name="Clum A."/>
            <person name="Daum C."/>
            <person name="Haridas S."/>
            <person name="He G."/>
            <person name="LaButti K."/>
            <person name="Lipzen A."/>
            <person name="Mondo S."/>
            <person name="Riley R."/>
            <person name="Salamov A."/>
            <person name="Simmons B.A."/>
            <person name="Magnuson J.K."/>
            <person name="Henrissat B."/>
            <person name="Mortensen U.H."/>
            <person name="Larsen T.O."/>
            <person name="Devries R.P."/>
            <person name="Grigoriev I.V."/>
            <person name="Machida M."/>
            <person name="Baker S.E."/>
            <person name="Andersen M.R."/>
        </authorList>
    </citation>
    <scope>NUCLEOTIDE SEQUENCE [LARGE SCALE GENOMIC DNA]</scope>
    <source>
        <strain evidence="3 4">CBS 151.66</strain>
    </source>
</reference>
<protein>
    <submittedName>
        <fullName evidence="3">Alpha/Beta hydrolase protein</fullName>
    </submittedName>
</protein>
<dbReference type="Gene3D" id="3.40.50.1820">
    <property type="entry name" value="alpha/beta hydrolase"/>
    <property type="match status" value="1"/>
</dbReference>
<evidence type="ECO:0000313" key="3">
    <source>
        <dbReference type="EMBL" id="KAB8067271.1"/>
    </source>
</evidence>